<evidence type="ECO:0000256" key="6">
    <source>
        <dbReference type="ARBA" id="ARBA00036916"/>
    </source>
</evidence>
<sequence>MIDYAPPLEPYLSVLHQDLNIAIVDKPSGLLSVPGKAEEHWDCLEYRAQRVLGDSRIVHRLDMDTSGLMVLARDHFSHKGLGRQFEKRKIEKSYVARVWGVMAQDEGSVDLPLICDWPSRPKQKVCFERGKSAQTHWQVLDRDERSTLVRLTPHTGRSHQLRVHMLSLGHVIMGDRFYATGDALQSSERLLLHAERLRLIHPVNSDWIEFESPCPFA</sequence>
<evidence type="ECO:0000313" key="17">
    <source>
        <dbReference type="EMBL" id="PLW75738.1"/>
    </source>
</evidence>
<dbReference type="GO" id="GO:0003723">
    <property type="term" value="F:RNA binding"/>
    <property type="evidence" value="ECO:0007669"/>
    <property type="project" value="InterPro"/>
</dbReference>
<organism evidence="17 18">
    <name type="scientific">Cohaesibacter celericrescens</name>
    <dbReference type="NCBI Taxonomy" id="2067669"/>
    <lineage>
        <taxon>Bacteria</taxon>
        <taxon>Pseudomonadati</taxon>
        <taxon>Pseudomonadota</taxon>
        <taxon>Alphaproteobacteria</taxon>
        <taxon>Hyphomicrobiales</taxon>
        <taxon>Cohaesibacteraceae</taxon>
    </lineage>
</organism>
<keyword evidence="3" id="KW-0819">tRNA processing</keyword>
<dbReference type="CDD" id="cd02869">
    <property type="entry name" value="PseudoU_synth_RluA_like"/>
    <property type="match status" value="1"/>
</dbReference>
<keyword evidence="18" id="KW-1185">Reference proteome</keyword>
<comment type="catalytic activity">
    <reaction evidence="6">
        <text>uridine(746) in 23S rRNA = pseudouridine(746) in 23S rRNA</text>
        <dbReference type="Rhea" id="RHEA:42548"/>
        <dbReference type="Rhea" id="RHEA-COMP:10109"/>
        <dbReference type="Rhea" id="RHEA-COMP:10110"/>
        <dbReference type="ChEBI" id="CHEBI:65314"/>
        <dbReference type="ChEBI" id="CHEBI:65315"/>
        <dbReference type="EC" id="5.4.99.29"/>
    </reaction>
</comment>
<comment type="caution">
    <text evidence="17">The sequence shown here is derived from an EMBL/GenBank/DDBJ whole genome shotgun (WGS) entry which is preliminary data.</text>
</comment>
<dbReference type="EC" id="5.4.99.29" evidence="9"/>
<comment type="similarity">
    <text evidence="1">Belongs to the pseudouridine synthase RluA family.</text>
</comment>
<evidence type="ECO:0000256" key="4">
    <source>
        <dbReference type="ARBA" id="ARBA00023235"/>
    </source>
</evidence>
<evidence type="ECO:0000256" key="9">
    <source>
        <dbReference type="ARBA" id="ARBA00038945"/>
    </source>
</evidence>
<evidence type="ECO:0000256" key="5">
    <source>
        <dbReference type="ARBA" id="ARBA00036184"/>
    </source>
</evidence>
<accession>A0A2N5XMU9</accession>
<evidence type="ECO:0000256" key="8">
    <source>
        <dbReference type="ARBA" id="ARBA00038944"/>
    </source>
</evidence>
<dbReference type="InterPro" id="IPR050188">
    <property type="entry name" value="RluA_PseudoU_synthase"/>
</dbReference>
<dbReference type="Proteomes" id="UP000234881">
    <property type="component" value="Unassembled WGS sequence"/>
</dbReference>
<dbReference type="PANTHER" id="PTHR21600:SF91">
    <property type="entry name" value="DUAL-SPECIFICITY RNA PSEUDOURIDINE SYNTHASE RLUA"/>
    <property type="match status" value="1"/>
</dbReference>
<dbReference type="EC" id="5.4.99.28" evidence="8"/>
<evidence type="ECO:0000256" key="10">
    <source>
        <dbReference type="ARBA" id="ARBA00039988"/>
    </source>
</evidence>
<dbReference type="InterPro" id="IPR020103">
    <property type="entry name" value="PsdUridine_synth_cat_dom_sf"/>
</dbReference>
<evidence type="ECO:0000256" key="14">
    <source>
        <dbReference type="ARBA" id="ARBA00042883"/>
    </source>
</evidence>
<dbReference type="OrthoDB" id="9807829at2"/>
<dbReference type="InterPro" id="IPR006224">
    <property type="entry name" value="PsdUridine_synth_RluA-like_CS"/>
</dbReference>
<dbReference type="GO" id="GO:0008033">
    <property type="term" value="P:tRNA processing"/>
    <property type="evidence" value="ECO:0007669"/>
    <property type="project" value="UniProtKB-KW"/>
</dbReference>
<name>A0A2N5XMU9_9HYPH</name>
<dbReference type="SUPFAM" id="SSF55120">
    <property type="entry name" value="Pseudouridine synthase"/>
    <property type="match status" value="1"/>
</dbReference>
<proteinExistence type="inferred from homology"/>
<dbReference type="Pfam" id="PF00849">
    <property type="entry name" value="PseudoU_synth_2"/>
    <property type="match status" value="1"/>
</dbReference>
<evidence type="ECO:0000256" key="11">
    <source>
        <dbReference type="ARBA" id="ARBA00041266"/>
    </source>
</evidence>
<reference evidence="17 18" key="1">
    <citation type="submission" date="2018-01" db="EMBL/GenBank/DDBJ databases">
        <title>The draft genome sequence of Cohaesibacter sp. H1304.</title>
        <authorList>
            <person name="Wang N.-N."/>
            <person name="Du Z.-J."/>
        </authorList>
    </citation>
    <scope>NUCLEOTIDE SEQUENCE [LARGE SCALE GENOMIC DNA]</scope>
    <source>
        <strain evidence="17 18">H1304</strain>
    </source>
</reference>
<dbReference type="GO" id="GO:0160142">
    <property type="term" value="F:23S rRNA pseudouridine(746) synthase activity"/>
    <property type="evidence" value="ECO:0007669"/>
    <property type="project" value="UniProtKB-EC"/>
</dbReference>
<protein>
    <recommendedName>
        <fullName evidence="10">Dual-specificity RNA pseudouridine synthase RluA</fullName>
        <ecNumber evidence="8">5.4.99.28</ecNumber>
        <ecNumber evidence="9">5.4.99.29</ecNumber>
    </recommendedName>
    <alternativeName>
        <fullName evidence="11">23S rRNA pseudouridine(746) synthase</fullName>
    </alternativeName>
    <alternativeName>
        <fullName evidence="14">Ribosomal large subunit pseudouridine synthase A</fullName>
    </alternativeName>
    <alternativeName>
        <fullName evidence="13">rRNA pseudouridylate synthase A</fullName>
    </alternativeName>
    <alternativeName>
        <fullName evidence="15">rRNA-uridine isomerase A</fullName>
    </alternativeName>
    <alternativeName>
        <fullName evidence="12">tRNA pseudouridine(32) synthase</fullName>
    </alternativeName>
</protein>
<dbReference type="EMBL" id="PKUQ01000047">
    <property type="protein sequence ID" value="PLW75738.1"/>
    <property type="molecule type" value="Genomic_DNA"/>
</dbReference>
<evidence type="ECO:0000256" key="2">
    <source>
        <dbReference type="ARBA" id="ARBA00022552"/>
    </source>
</evidence>
<evidence type="ECO:0000256" key="3">
    <source>
        <dbReference type="ARBA" id="ARBA00022694"/>
    </source>
</evidence>
<keyword evidence="4" id="KW-0413">Isomerase</keyword>
<evidence type="ECO:0000256" key="1">
    <source>
        <dbReference type="ARBA" id="ARBA00010876"/>
    </source>
</evidence>
<evidence type="ECO:0000259" key="16">
    <source>
        <dbReference type="Pfam" id="PF00849"/>
    </source>
</evidence>
<dbReference type="PANTHER" id="PTHR21600">
    <property type="entry name" value="MITOCHONDRIAL RNA PSEUDOURIDINE SYNTHASE"/>
    <property type="match status" value="1"/>
</dbReference>
<dbReference type="AlphaFoldDB" id="A0A2N5XMU9"/>
<evidence type="ECO:0000313" key="18">
    <source>
        <dbReference type="Proteomes" id="UP000234881"/>
    </source>
</evidence>
<dbReference type="PROSITE" id="PS01129">
    <property type="entry name" value="PSI_RLU"/>
    <property type="match status" value="1"/>
</dbReference>
<dbReference type="GO" id="GO:0160151">
    <property type="term" value="F:tRNA pseudouridine(32) synthase activity"/>
    <property type="evidence" value="ECO:0007669"/>
    <property type="project" value="UniProtKB-EC"/>
</dbReference>
<evidence type="ECO:0000256" key="15">
    <source>
        <dbReference type="ARBA" id="ARBA00043143"/>
    </source>
</evidence>
<evidence type="ECO:0000256" key="12">
    <source>
        <dbReference type="ARBA" id="ARBA00042372"/>
    </source>
</evidence>
<dbReference type="GO" id="GO:0000455">
    <property type="term" value="P:enzyme-directed rRNA pseudouridine synthesis"/>
    <property type="evidence" value="ECO:0007669"/>
    <property type="project" value="TreeGrafter"/>
</dbReference>
<comment type="function">
    <text evidence="7">Dual specificity enzyme that catalyzes the synthesis of pseudouridine from uracil-746 in 23S ribosomal RNA and from uracil-32 in the anticodon stem and loop of transfer RNAs.</text>
</comment>
<dbReference type="Gene3D" id="3.30.2350.10">
    <property type="entry name" value="Pseudouridine synthase"/>
    <property type="match status" value="1"/>
</dbReference>
<comment type="catalytic activity">
    <reaction evidence="5">
        <text>uridine(32) in tRNA = pseudouridine(32) in tRNA</text>
        <dbReference type="Rhea" id="RHEA:42544"/>
        <dbReference type="Rhea" id="RHEA-COMP:10107"/>
        <dbReference type="Rhea" id="RHEA-COMP:10108"/>
        <dbReference type="ChEBI" id="CHEBI:65314"/>
        <dbReference type="ChEBI" id="CHEBI:65315"/>
        <dbReference type="EC" id="5.4.99.28"/>
    </reaction>
</comment>
<dbReference type="InterPro" id="IPR006145">
    <property type="entry name" value="PsdUridine_synth_RsuA/RluA"/>
</dbReference>
<evidence type="ECO:0000256" key="13">
    <source>
        <dbReference type="ARBA" id="ARBA00042844"/>
    </source>
</evidence>
<evidence type="ECO:0000256" key="7">
    <source>
        <dbReference type="ARBA" id="ARBA00037305"/>
    </source>
</evidence>
<gene>
    <name evidence="17" type="ORF">C0081_18430</name>
</gene>
<keyword evidence="2" id="KW-0698">rRNA processing</keyword>
<feature type="domain" description="Pseudouridine synthase RsuA/RluA-like" evidence="16">
    <location>
        <begin position="21"/>
        <end position="166"/>
    </location>
</feature>